<gene>
    <name evidence="2" type="ORF">SAMN05421858_0270</name>
</gene>
<protein>
    <submittedName>
        <fullName evidence="2">Uncharacterized protein</fullName>
    </submittedName>
</protein>
<dbReference type="RefSeq" id="WP_076427298.1">
    <property type="nucleotide sequence ID" value="NZ_FTNO01000001.1"/>
</dbReference>
<evidence type="ECO:0000313" key="3">
    <source>
        <dbReference type="Proteomes" id="UP000186914"/>
    </source>
</evidence>
<feature type="region of interest" description="Disordered" evidence="1">
    <location>
        <begin position="68"/>
        <end position="101"/>
    </location>
</feature>
<dbReference type="AlphaFoldDB" id="A0A1N6V9V4"/>
<evidence type="ECO:0000313" key="2">
    <source>
        <dbReference type="EMBL" id="SIQ74622.1"/>
    </source>
</evidence>
<dbReference type="OrthoDB" id="374939at2157"/>
<dbReference type="EMBL" id="FTNO01000001">
    <property type="protein sequence ID" value="SIQ74622.1"/>
    <property type="molecule type" value="Genomic_DNA"/>
</dbReference>
<reference evidence="3" key="1">
    <citation type="submission" date="2017-01" db="EMBL/GenBank/DDBJ databases">
        <authorList>
            <person name="Varghese N."/>
            <person name="Submissions S."/>
        </authorList>
    </citation>
    <scope>NUCLEOTIDE SEQUENCE [LARGE SCALE GENOMIC DNA]</scope>
    <source>
        <strain evidence="3">CGMCC 1.7737</strain>
    </source>
</reference>
<dbReference type="Proteomes" id="UP000186914">
    <property type="component" value="Unassembled WGS sequence"/>
</dbReference>
<keyword evidence="3" id="KW-1185">Reference proteome</keyword>
<organism evidence="2 3">
    <name type="scientific">Haladaptatus litoreus</name>
    <dbReference type="NCBI Taxonomy" id="553468"/>
    <lineage>
        <taxon>Archaea</taxon>
        <taxon>Methanobacteriati</taxon>
        <taxon>Methanobacteriota</taxon>
        <taxon>Stenosarchaea group</taxon>
        <taxon>Halobacteria</taxon>
        <taxon>Halobacteriales</taxon>
        <taxon>Haladaptataceae</taxon>
        <taxon>Haladaptatus</taxon>
    </lineage>
</organism>
<sequence length="101" mass="11399">MKKALRITIALAVVASLFAVGFTGMAAADDEQKQSSWQYAESDVDQKQYVNQQNFNKQDDNYAIAVKGEAEAEQENEQSNTNVQYADSEAENENTQVQWWD</sequence>
<evidence type="ECO:0000256" key="1">
    <source>
        <dbReference type="SAM" id="MobiDB-lite"/>
    </source>
</evidence>
<proteinExistence type="predicted"/>
<accession>A0A1N6V9V4</accession>
<name>A0A1N6V9V4_9EURY</name>